<evidence type="ECO:0000313" key="2">
    <source>
        <dbReference type="Proteomes" id="UP000002358"/>
    </source>
</evidence>
<protein>
    <submittedName>
        <fullName evidence="1">Uncharacterized protein</fullName>
    </submittedName>
</protein>
<organism evidence="1 2">
    <name type="scientific">Nasonia vitripennis</name>
    <name type="common">Parasitic wasp</name>
    <dbReference type="NCBI Taxonomy" id="7425"/>
    <lineage>
        <taxon>Eukaryota</taxon>
        <taxon>Metazoa</taxon>
        <taxon>Ecdysozoa</taxon>
        <taxon>Arthropoda</taxon>
        <taxon>Hexapoda</taxon>
        <taxon>Insecta</taxon>
        <taxon>Pterygota</taxon>
        <taxon>Neoptera</taxon>
        <taxon>Endopterygota</taxon>
        <taxon>Hymenoptera</taxon>
        <taxon>Apocrita</taxon>
        <taxon>Proctotrupomorpha</taxon>
        <taxon>Chalcidoidea</taxon>
        <taxon>Pteromalidae</taxon>
        <taxon>Pteromalinae</taxon>
        <taxon>Nasonia</taxon>
    </lineage>
</organism>
<reference evidence="1" key="1">
    <citation type="submission" date="2021-01" db="UniProtKB">
        <authorList>
            <consortium name="EnsemblMetazoa"/>
        </authorList>
    </citation>
    <scope>IDENTIFICATION</scope>
</reference>
<dbReference type="InParanoid" id="A0A7M7PX87"/>
<proteinExistence type="predicted"/>
<dbReference type="Proteomes" id="UP000002358">
    <property type="component" value="Chromosome 1"/>
</dbReference>
<dbReference type="RefSeq" id="XP_031776869.1">
    <property type="nucleotide sequence ID" value="XM_031921009.1"/>
</dbReference>
<keyword evidence="2" id="KW-1185">Reference proteome</keyword>
<dbReference type="AlphaFoldDB" id="A0A7M7PX87"/>
<dbReference type="EnsemblMetazoa" id="XM_031921009">
    <property type="protein sequence ID" value="XP_031776869"/>
    <property type="gene ID" value="LOC116415788"/>
</dbReference>
<dbReference type="GeneID" id="116415788"/>
<name>A0A7M7PX87_NASVI</name>
<dbReference type="KEGG" id="nvi:116415788"/>
<sequence>MSGSPVNEFEYNFWGAIIKNTRENGTSHTGVIPTKQLTPFSLSVRVAMFSSQSCTHGIHMLQAKKADGLEQAMKTSNVSFAERVSFVQNQRHAADKIFCLYFVKSLVQRRFRETRAPSLIRNPSGCKMR</sequence>
<accession>A0A7M7PX87</accession>
<evidence type="ECO:0000313" key="1">
    <source>
        <dbReference type="EnsemblMetazoa" id="XP_031776869"/>
    </source>
</evidence>